<dbReference type="PATRIC" id="fig|1666911.3.peg.4890"/>
<organism evidence="3 4">
    <name type="scientific">Phormidesmis priestleyi Ana</name>
    <dbReference type="NCBI Taxonomy" id="1666911"/>
    <lineage>
        <taxon>Bacteria</taxon>
        <taxon>Bacillati</taxon>
        <taxon>Cyanobacteriota</taxon>
        <taxon>Cyanophyceae</taxon>
        <taxon>Leptolyngbyales</taxon>
        <taxon>Leptolyngbyaceae</taxon>
        <taxon>Phormidesmis</taxon>
    </lineage>
</organism>
<reference evidence="3 4" key="1">
    <citation type="submission" date="2015-09" db="EMBL/GenBank/DDBJ databases">
        <title>Identification and resolution of microdiversity through metagenomic sequencing of parallel consortia.</title>
        <authorList>
            <person name="Nelson W.C."/>
            <person name="Romine M.F."/>
            <person name="Lindemann S.R."/>
        </authorList>
    </citation>
    <scope>NUCLEOTIDE SEQUENCE [LARGE SCALE GENOMIC DNA]</scope>
    <source>
        <strain evidence="3">Ana</strain>
    </source>
</reference>
<feature type="region of interest" description="Disordered" evidence="1">
    <location>
        <begin position="429"/>
        <end position="451"/>
    </location>
</feature>
<dbReference type="Pfam" id="PF00270">
    <property type="entry name" value="DEAD"/>
    <property type="match status" value="1"/>
</dbReference>
<dbReference type="EMBL" id="LJZR01000080">
    <property type="protein sequence ID" value="KPQ31849.1"/>
    <property type="molecule type" value="Genomic_DNA"/>
</dbReference>
<dbReference type="GO" id="GO:0005524">
    <property type="term" value="F:ATP binding"/>
    <property type="evidence" value="ECO:0007669"/>
    <property type="project" value="InterPro"/>
</dbReference>
<evidence type="ECO:0000313" key="4">
    <source>
        <dbReference type="Proteomes" id="UP000050465"/>
    </source>
</evidence>
<accession>A0A0P7ZAW6</accession>
<dbReference type="SUPFAM" id="SSF52540">
    <property type="entry name" value="P-loop containing nucleoside triphosphate hydrolases"/>
    <property type="match status" value="1"/>
</dbReference>
<comment type="caution">
    <text evidence="3">The sequence shown here is derived from an EMBL/GenBank/DDBJ whole genome shotgun (WGS) entry which is preliminary data.</text>
</comment>
<evidence type="ECO:0000259" key="2">
    <source>
        <dbReference type="Pfam" id="PF00270"/>
    </source>
</evidence>
<dbReference type="InterPro" id="IPR011545">
    <property type="entry name" value="DEAD/DEAH_box_helicase_dom"/>
</dbReference>
<gene>
    <name evidence="3" type="ORF">HLUCCA11_22895</name>
</gene>
<name>A0A0P7ZAW6_9CYAN</name>
<evidence type="ECO:0000313" key="3">
    <source>
        <dbReference type="EMBL" id="KPQ31849.1"/>
    </source>
</evidence>
<protein>
    <recommendedName>
        <fullName evidence="2">DEAD/DEAH-box helicase domain-containing protein</fullName>
    </recommendedName>
</protein>
<sequence length="1295" mass="144812">MNLLKAGLSAINEALSIVKGDKTGLSAISKALSVVKGDRLWFKFGHGRFVLLRRNGADWIAHHTKLEISKEECKAKDYSEKIRSQSRSIAFDGQTDGVAELLRISREKDGGIFWVPAGTNANLPLKDEIAQSDHIGCEIDNADHQEQLARYGWFERVSGLEYGLQLSSGSKSVHSHIFLDRAAPIDEVVRLRRLLVLCLLGDPAVTRPHQPMRFPGFYRREKGNYQELIKTSHSRYGVAEVEKGLQAAFADLGWQYPQSISDEFWADLQRALKTSLPADQQRVEIGELLRRGEQFYVQRRATQAQQRLQYAQKQLSGEFSLFDAVQQLEDRLDAAEAFNDPAHDWVFSGNNHARGHCQWHESTSNSAWLSHKNGQWRYHCPTCTNDKPTGPFQYWLADRYGLLTPPTGARWAELAQEWLSLHGVERPSVKLSSTRQTPAGEGNRAAPQTKRQWLADQKKIRDRNAYQKIASLIGITSDIDVEAEDYKAGAREAFYEPLKKHLKYETHGTLVSGYASEQLTQQGARSLIAYDCSQGTGKSNNAIIPLALRTARSGGRVLIFVPTRGLAKEFKGRINARAKNAIAATHLDQKYYSAAIVVSCPESAYKFKGQDFDAILIDEANEVFHRIESAELGNAGPQSLAAFRQLLAVTAVLVIATAVMSGWTLAAAQAIGGFTPQETQLQRRVRPQTKMMIVEYDNYYHWLHQIVTAISLGKRVAIPTGSRGRGRTIDRVLRRLFPDKNGTVIDGALTLKTQRSQFLSDPDAFLETNKPNWFIFTPVINSGVSIEGQHFDIQFEYATPHESAQSISQRGERVRSAIGRDGVIAERHIYFSQKGAPTLEAYPEALDWQYWQGELNDEATAPIGAAAGLAKALGAEKALNPMLQDVEKFAAMRPNLPHLLSLKAFDIIFKRELLREDWKRFGWQVRKIALPDKLAQQQIKKIRQVEEEIKVGLVQQQGRTFKKARTRESEDSSDEINNPFQAVRAAKQQLEKTLGKAYMAEQSEDFYTAWVADKSAHNPGIRSVVRSQLLHIALTNPECWQQIERMKALKFLIGKPDANSNVFCSLPELPAAARDIELASIISQCPGVMEIVTGRLEQWTSREPQVIAAGLYLTAHAKQIAANTKRVGLIKGAKFSEEMTSTALLNKALELMGYKPFKDGREGSGERLNIYRLETKADVVAATQTQQEKNKSATMLFKEAMAVVRAQTRESINAAARKVVLRKALAWITEESGKQVAIAIEKVKKRHADQLKDRLSDLGDGWVKDDRTPVEKPDQLHIGNSASTLSASVLTYSPC</sequence>
<feature type="domain" description="DEAD/DEAH-box helicase" evidence="2">
    <location>
        <begin position="533"/>
        <end position="626"/>
    </location>
</feature>
<dbReference type="InterPro" id="IPR027417">
    <property type="entry name" value="P-loop_NTPase"/>
</dbReference>
<dbReference type="GO" id="GO:0003676">
    <property type="term" value="F:nucleic acid binding"/>
    <property type="evidence" value="ECO:0007669"/>
    <property type="project" value="InterPro"/>
</dbReference>
<dbReference type="Gene3D" id="3.40.50.300">
    <property type="entry name" value="P-loop containing nucleotide triphosphate hydrolases"/>
    <property type="match status" value="1"/>
</dbReference>
<evidence type="ECO:0000256" key="1">
    <source>
        <dbReference type="SAM" id="MobiDB-lite"/>
    </source>
</evidence>
<proteinExistence type="predicted"/>
<dbReference type="Proteomes" id="UP000050465">
    <property type="component" value="Unassembled WGS sequence"/>
</dbReference>